<dbReference type="GO" id="GO:0070914">
    <property type="term" value="P:UV-damage excision repair"/>
    <property type="evidence" value="ECO:0007669"/>
    <property type="project" value="TreeGrafter"/>
</dbReference>
<accession>A0A1Y2HHV7</accession>
<dbReference type="Gene3D" id="3.90.530.10">
    <property type="entry name" value="XPA C-terminal domain"/>
    <property type="match status" value="1"/>
</dbReference>
<evidence type="ECO:0000256" key="4">
    <source>
        <dbReference type="SAM" id="Coils"/>
    </source>
</evidence>
<dbReference type="GO" id="GO:0006284">
    <property type="term" value="P:base-excision repair"/>
    <property type="evidence" value="ECO:0007669"/>
    <property type="project" value="TreeGrafter"/>
</dbReference>
<name>A0A1Y2HHV7_9FUNG</name>
<evidence type="ECO:0000313" key="8">
    <source>
        <dbReference type="Proteomes" id="UP000193411"/>
    </source>
</evidence>
<dbReference type="GO" id="GO:0000110">
    <property type="term" value="C:nucleotide-excision repair factor 1 complex"/>
    <property type="evidence" value="ECO:0007669"/>
    <property type="project" value="TreeGrafter"/>
</dbReference>
<keyword evidence="3" id="KW-0539">Nucleus</keyword>
<feature type="region of interest" description="Disordered" evidence="5">
    <location>
        <begin position="13"/>
        <end position="48"/>
    </location>
</feature>
<feature type="compositionally biased region" description="Low complexity" evidence="5">
    <location>
        <begin position="21"/>
        <end position="33"/>
    </location>
</feature>
<dbReference type="InterPro" id="IPR037129">
    <property type="entry name" value="XPA_sf"/>
</dbReference>
<dbReference type="EMBL" id="MCFL01000031">
    <property type="protein sequence ID" value="ORZ34109.1"/>
    <property type="molecule type" value="Genomic_DNA"/>
</dbReference>
<keyword evidence="4" id="KW-0175">Coiled coil</keyword>
<dbReference type="InterPro" id="IPR022656">
    <property type="entry name" value="XPA_C"/>
</dbReference>
<comment type="caution">
    <text evidence="7">The sequence shown here is derived from an EMBL/GenBank/DDBJ whole genome shotgun (WGS) entry which is preliminary data.</text>
</comment>
<keyword evidence="8" id="KW-1185">Reference proteome</keyword>
<dbReference type="Proteomes" id="UP000193411">
    <property type="component" value="Unassembled WGS sequence"/>
</dbReference>
<feature type="compositionally biased region" description="Basic and acidic residues" evidence="5">
    <location>
        <begin position="35"/>
        <end position="44"/>
    </location>
</feature>
<dbReference type="STRING" id="765915.A0A1Y2HHV7"/>
<reference evidence="7 8" key="1">
    <citation type="submission" date="2016-07" db="EMBL/GenBank/DDBJ databases">
        <title>Pervasive Adenine N6-methylation of Active Genes in Fungi.</title>
        <authorList>
            <consortium name="DOE Joint Genome Institute"/>
            <person name="Mondo S.J."/>
            <person name="Dannebaum R.O."/>
            <person name="Kuo R.C."/>
            <person name="Labutti K."/>
            <person name="Haridas S."/>
            <person name="Kuo A."/>
            <person name="Salamov A."/>
            <person name="Ahrendt S.R."/>
            <person name="Lipzen A."/>
            <person name="Sullivan W."/>
            <person name="Andreopoulos W.B."/>
            <person name="Clum A."/>
            <person name="Lindquist E."/>
            <person name="Daum C."/>
            <person name="Ramamoorthy G.K."/>
            <person name="Gryganskyi A."/>
            <person name="Culley D."/>
            <person name="Magnuson J.K."/>
            <person name="James T.Y."/>
            <person name="O'Malley M.A."/>
            <person name="Stajich J.E."/>
            <person name="Spatafora J.W."/>
            <person name="Visel A."/>
            <person name="Grigoriev I.V."/>
        </authorList>
    </citation>
    <scope>NUCLEOTIDE SEQUENCE [LARGE SCALE GENOMIC DNA]</scope>
    <source>
        <strain evidence="7 8">PL171</strain>
    </source>
</reference>
<sequence>YYEYNLAEMTDSRGGFLTPNAATSADATPSSSSEMHGHPSDPKRARTHYPSLDPDVAVDKCSECSTSTDLDPRYQDHFHINVCWTCKDKVPEKYALLTKTEARQDYLLTDEELKDDILFPHVWRKKNPRKQTFHDMYLYLRMHVEAYAVTKWGSLEKMDEEFERREKDRERRKEEKFKKNLERLRKATRTSLWSK</sequence>
<evidence type="ECO:0000256" key="5">
    <source>
        <dbReference type="SAM" id="MobiDB-lite"/>
    </source>
</evidence>
<feature type="domain" description="XPA C-terminal" evidence="6">
    <location>
        <begin position="93"/>
        <end position="144"/>
    </location>
</feature>
<evidence type="ECO:0000313" key="7">
    <source>
        <dbReference type="EMBL" id="ORZ34109.1"/>
    </source>
</evidence>
<feature type="coiled-coil region" evidence="4">
    <location>
        <begin position="155"/>
        <end position="187"/>
    </location>
</feature>
<dbReference type="GO" id="GO:0003684">
    <property type="term" value="F:damaged DNA binding"/>
    <property type="evidence" value="ECO:0007669"/>
    <property type="project" value="InterPro"/>
</dbReference>
<comment type="subcellular location">
    <subcellularLocation>
        <location evidence="1">Nucleus</location>
    </subcellularLocation>
</comment>
<dbReference type="NCBIfam" id="TIGR00598">
    <property type="entry name" value="rad14"/>
    <property type="match status" value="1"/>
</dbReference>
<dbReference type="PANTHER" id="PTHR10142">
    <property type="entry name" value="DNA REPAIR PROTEIN COMPLEMENTING XP-A CELLS"/>
    <property type="match status" value="1"/>
</dbReference>
<gene>
    <name evidence="7" type="ORF">BCR44DRAFT_106922</name>
</gene>
<evidence type="ECO:0000256" key="2">
    <source>
        <dbReference type="ARBA" id="ARBA00022833"/>
    </source>
</evidence>
<dbReference type="GO" id="GO:1901255">
    <property type="term" value="P:nucleotide-excision repair involved in interstrand cross-link repair"/>
    <property type="evidence" value="ECO:0007669"/>
    <property type="project" value="TreeGrafter"/>
</dbReference>
<dbReference type="SUPFAM" id="SSF46955">
    <property type="entry name" value="Putative DNA-binding domain"/>
    <property type="match status" value="1"/>
</dbReference>
<dbReference type="GO" id="GO:0000715">
    <property type="term" value="P:nucleotide-excision repair, DNA damage recognition"/>
    <property type="evidence" value="ECO:0007669"/>
    <property type="project" value="TreeGrafter"/>
</dbReference>
<proteinExistence type="predicted"/>
<dbReference type="Pfam" id="PF05181">
    <property type="entry name" value="XPA_C"/>
    <property type="match status" value="1"/>
</dbReference>
<evidence type="ECO:0000256" key="3">
    <source>
        <dbReference type="ARBA" id="ARBA00023242"/>
    </source>
</evidence>
<dbReference type="AlphaFoldDB" id="A0A1Y2HHV7"/>
<dbReference type="PANTHER" id="PTHR10142:SF0">
    <property type="entry name" value="DNA REPAIR PROTEIN COMPLEMENTING XP-A CELLS"/>
    <property type="match status" value="1"/>
</dbReference>
<evidence type="ECO:0000259" key="6">
    <source>
        <dbReference type="Pfam" id="PF05181"/>
    </source>
</evidence>
<feature type="non-terminal residue" evidence="7">
    <location>
        <position position="195"/>
    </location>
</feature>
<dbReference type="InterPro" id="IPR009061">
    <property type="entry name" value="DNA-bd_dom_put_sf"/>
</dbReference>
<evidence type="ECO:0000256" key="1">
    <source>
        <dbReference type="ARBA" id="ARBA00004123"/>
    </source>
</evidence>
<dbReference type="InterPro" id="IPR000465">
    <property type="entry name" value="XPA/RAD14"/>
</dbReference>
<feature type="non-terminal residue" evidence="7">
    <location>
        <position position="1"/>
    </location>
</feature>
<keyword evidence="2" id="KW-0862">Zinc</keyword>
<dbReference type="OrthoDB" id="68328at2759"/>
<protein>
    <submittedName>
        <fullName evidence="7">XPA protein C-terminus-domain-containing protein</fullName>
    </submittedName>
</protein>
<organism evidence="7 8">
    <name type="scientific">Catenaria anguillulae PL171</name>
    <dbReference type="NCBI Taxonomy" id="765915"/>
    <lineage>
        <taxon>Eukaryota</taxon>
        <taxon>Fungi</taxon>
        <taxon>Fungi incertae sedis</taxon>
        <taxon>Blastocladiomycota</taxon>
        <taxon>Blastocladiomycetes</taxon>
        <taxon>Blastocladiales</taxon>
        <taxon>Catenariaceae</taxon>
        <taxon>Catenaria</taxon>
    </lineage>
</organism>